<reference evidence="3" key="1">
    <citation type="submission" date="2022-11" db="EMBL/GenBank/DDBJ databases">
        <authorList>
            <person name="Morgan W.R."/>
            <person name="Tartar A."/>
        </authorList>
    </citation>
    <scope>NUCLEOTIDE SEQUENCE</scope>
    <source>
        <strain evidence="3">ARSEF 373</strain>
    </source>
</reference>
<dbReference type="Proteomes" id="UP001146120">
    <property type="component" value="Unassembled WGS sequence"/>
</dbReference>
<evidence type="ECO:0000256" key="1">
    <source>
        <dbReference type="ARBA" id="ARBA00005634"/>
    </source>
</evidence>
<dbReference type="Pfam" id="PF04389">
    <property type="entry name" value="Peptidase_M28"/>
    <property type="match status" value="1"/>
</dbReference>
<protein>
    <recommendedName>
        <fullName evidence="2">PI3K/PI4K catalytic domain-containing protein</fullName>
    </recommendedName>
</protein>
<dbReference type="Pfam" id="PF04253">
    <property type="entry name" value="TFR_dimer"/>
    <property type="match status" value="1"/>
</dbReference>
<dbReference type="SUPFAM" id="SSF53187">
    <property type="entry name" value="Zn-dependent exopeptidases"/>
    <property type="match status" value="1"/>
</dbReference>
<dbReference type="InterPro" id="IPR046450">
    <property type="entry name" value="PA_dom_sf"/>
</dbReference>
<dbReference type="InterPro" id="IPR039373">
    <property type="entry name" value="Peptidase_M28B"/>
</dbReference>
<dbReference type="PANTHER" id="PTHR10404:SF46">
    <property type="entry name" value="VACUOLAR PROTEIN SORTING-ASSOCIATED PROTEIN 70"/>
    <property type="match status" value="1"/>
</dbReference>
<dbReference type="GO" id="GO:0004180">
    <property type="term" value="F:carboxypeptidase activity"/>
    <property type="evidence" value="ECO:0007669"/>
    <property type="project" value="TreeGrafter"/>
</dbReference>
<dbReference type="InterPro" id="IPR003137">
    <property type="entry name" value="PA_domain"/>
</dbReference>
<name>A0AAV2YYD4_9STRA</name>
<keyword evidence="4" id="KW-1185">Reference proteome</keyword>
<dbReference type="SUPFAM" id="SSF52025">
    <property type="entry name" value="PA domain"/>
    <property type="match status" value="1"/>
</dbReference>
<dbReference type="InterPro" id="IPR007365">
    <property type="entry name" value="TFR-like_dimer_dom"/>
</dbReference>
<proteinExistence type="inferred from homology"/>
<dbReference type="Pfam" id="PF02225">
    <property type="entry name" value="PA"/>
    <property type="match status" value="1"/>
</dbReference>
<sequence length="1369" mass="149676">MGVSDLSVLLHTTAAAATTADKGTMAVSPTWRLMDGSLKKSKSEKKKLKLLVVGPKDRHWQHAMVSKLYPAMLKVQRPLSPQPISPRDVASNDDLSCVATISTTSAAEIALKWLVNEAARAFEAQVTALVANGTSEFHITSEGCGGAYFLHSGDAKKSIGIFKPRDEEYMAPANPRGYVQEHAVVGVTDHPVNKGFRVGNGALRERAAYLLDAAYGHFSGVPVTTLMELPVNGVTKEGSMQAFVESECSAEDMGTLKFSIPEVHKVGILDVRLFNTDRHAGNILLQPRSNDQAYTMTPIDHGFCLPSYQHLDNAVFDWLHWPQAQFPFTSAELELIESLDVARDAAMLRGLGIEEECVTTMRMTTSLLKIGADAGFSLFEIASHLQREGDFSTPSAFEEVVAQAIEVVQDKLGLSEEQHGLAFHDALVAEVESAALALFADQPKKKVRSISCFSASHNMGRTTQEDKVSIIKSDSLQKQRSLKLEIQRPATSVQDEEEDNDEERLLAPNLYLDSPRVGRVDEDLSDEEIARRKQVGLATVAGLFLSIMICFFFLKYLSHHESFSALPPTQLRFMSLTTAAGAKENLEQYTAGTRHTGGAGDYEMAKYIRSRAIDFGIDETFIKLEEFEILVNEPEQLKLEVRSADSSAEDAITPVSFDFMAAFKAYKASKKNSRIQFPPFHLYSKNGSATGPLVYAHYGTSRDYHALKKAGVNITGSVVLVRVGTAGDISLAAKVVLAGRAGAAGVLTYHDPIDDGVSRGKSFPDGPWRSSDEAAFGSVYMGNGDPSTPDGFSSSSIDRISVDEVFSVNNTYNILARIPSMPISARVASTLLKALQSDAAGKDASTVFSHWRGGGLDSTYKVGDQRRIVIRVDNKNKYSLKKVWNVLITIKGTREGDRYVIVGAQRDALNAGAVLPGSGNAVFLEMLRAVGDLLTNGWVPHRTILLASFDGEQFGSVGSSEWIDRHFTHLGGRGIIYLNLRDVVRGSGALHCEAAATLRKSIYLRTTDVAQPKIDSALAKLVAAKPVRRRRLSNTDDADGSALITGDTWVDGAPATTDAPIDAAILTDTTVAPASSGNADSPSAIEEMEADEEFQASLLPLNTTFGREDLPEDGDSVYSYWLQHTKKSLPVARLPTVDLPGEDNRISPFMARLGIPSVEFRFDGDYFGVEGTANDTIDWMKKFGDPTFSFHRAAAQLYGSVLLSFSDAIFMPYDFTEVARDLRYGKQYLIDALEKAAPSVPLPINRLESSIQVFEKAAVGVTKEIHEMTDEMVNIMNGELVVDLKRVREMNTRLLMTEKAFLLPAGLPHMPWLKHALYGISEWDDYRVGFFPGVAQEIKNGNAVSMKRELIRLCQTIEQAADILSTTVL</sequence>
<organism evidence="3 4">
    <name type="scientific">Lagenidium giganteum</name>
    <dbReference type="NCBI Taxonomy" id="4803"/>
    <lineage>
        <taxon>Eukaryota</taxon>
        <taxon>Sar</taxon>
        <taxon>Stramenopiles</taxon>
        <taxon>Oomycota</taxon>
        <taxon>Peronosporomycetes</taxon>
        <taxon>Pythiales</taxon>
        <taxon>Pythiaceae</taxon>
    </lineage>
</organism>
<dbReference type="Gene3D" id="3.50.30.30">
    <property type="match status" value="1"/>
</dbReference>
<comment type="similarity">
    <text evidence="1">Belongs to the peptidase M28 family. M28B subfamily.</text>
</comment>
<dbReference type="PROSITE" id="PS50290">
    <property type="entry name" value="PI3_4_KINASE_3"/>
    <property type="match status" value="1"/>
</dbReference>
<dbReference type="EMBL" id="DAKRPA010000113">
    <property type="protein sequence ID" value="DAZ98187.1"/>
    <property type="molecule type" value="Genomic_DNA"/>
</dbReference>
<dbReference type="PANTHER" id="PTHR10404">
    <property type="entry name" value="N-ACETYLATED-ALPHA-LINKED ACIDIC DIPEPTIDASE"/>
    <property type="match status" value="1"/>
</dbReference>
<dbReference type="FunFam" id="3.40.630.10:FF:000101">
    <property type="entry name" value="N-acetylated alpha-linked acidic dipeptidase like 1"/>
    <property type="match status" value="1"/>
</dbReference>
<dbReference type="Gene3D" id="1.20.930.40">
    <property type="entry name" value="Transferrin receptor-like, dimerisation domain"/>
    <property type="match status" value="1"/>
</dbReference>
<accession>A0AAV2YYD4</accession>
<dbReference type="InterPro" id="IPR000403">
    <property type="entry name" value="PI3/4_kinase_cat_dom"/>
</dbReference>
<dbReference type="InterPro" id="IPR007484">
    <property type="entry name" value="Peptidase_M28"/>
</dbReference>
<comment type="caution">
    <text evidence="3">The sequence shown here is derived from an EMBL/GenBank/DDBJ whole genome shotgun (WGS) entry which is preliminary data.</text>
</comment>
<evidence type="ECO:0000313" key="4">
    <source>
        <dbReference type="Proteomes" id="UP001146120"/>
    </source>
</evidence>
<evidence type="ECO:0000259" key="2">
    <source>
        <dbReference type="PROSITE" id="PS50290"/>
    </source>
</evidence>
<reference evidence="3" key="2">
    <citation type="journal article" date="2023" name="Microbiol Resour">
        <title>Decontamination and Annotation of the Draft Genome Sequence of the Oomycete Lagenidium giganteum ARSEF 373.</title>
        <authorList>
            <person name="Morgan W.R."/>
            <person name="Tartar A."/>
        </authorList>
    </citation>
    <scope>NUCLEOTIDE SEQUENCE</scope>
    <source>
        <strain evidence="3">ARSEF 373</strain>
    </source>
</reference>
<evidence type="ECO:0000313" key="3">
    <source>
        <dbReference type="EMBL" id="DAZ98187.1"/>
    </source>
</evidence>
<dbReference type="SUPFAM" id="SSF47672">
    <property type="entry name" value="Transferrin receptor-like dimerisation domain"/>
    <property type="match status" value="1"/>
</dbReference>
<dbReference type="Gene3D" id="3.40.630.10">
    <property type="entry name" value="Zn peptidases"/>
    <property type="match status" value="1"/>
</dbReference>
<gene>
    <name evidence="3" type="ORF">N0F65_005319</name>
</gene>
<dbReference type="Pfam" id="PF00454">
    <property type="entry name" value="PI3_PI4_kinase"/>
    <property type="match status" value="1"/>
</dbReference>
<dbReference type="InterPro" id="IPR036757">
    <property type="entry name" value="TFR-like_dimer_dom_sf"/>
</dbReference>
<feature type="domain" description="PI3K/PI4K catalytic" evidence="2">
    <location>
        <begin position="134"/>
        <end position="416"/>
    </location>
</feature>